<name>A0A9J5WDS3_SOLCO</name>
<dbReference type="InterPro" id="IPR001611">
    <property type="entry name" value="Leu-rich_rpt"/>
</dbReference>
<evidence type="ECO:0000313" key="3">
    <source>
        <dbReference type="EMBL" id="KAG5573865.1"/>
    </source>
</evidence>
<dbReference type="GO" id="GO:0005737">
    <property type="term" value="C:cytoplasm"/>
    <property type="evidence" value="ECO:0007669"/>
    <property type="project" value="TreeGrafter"/>
</dbReference>
<accession>A0A9J5WDS3</accession>
<evidence type="ECO:0000256" key="2">
    <source>
        <dbReference type="ARBA" id="ARBA00022737"/>
    </source>
</evidence>
<dbReference type="Gene3D" id="3.80.10.10">
    <property type="entry name" value="Ribonuclease Inhibitor"/>
    <property type="match status" value="1"/>
</dbReference>
<comment type="caution">
    <text evidence="3">The sequence shown here is derived from an EMBL/GenBank/DDBJ whole genome shotgun (WGS) entry which is preliminary data.</text>
</comment>
<dbReference type="OrthoDB" id="1304513at2759"/>
<keyword evidence="1" id="KW-0433">Leucine-rich repeat</keyword>
<reference evidence="3 4" key="1">
    <citation type="submission" date="2020-09" db="EMBL/GenBank/DDBJ databases">
        <title>De no assembly of potato wild relative species, Solanum commersonii.</title>
        <authorList>
            <person name="Cho K."/>
        </authorList>
    </citation>
    <scope>NUCLEOTIDE SEQUENCE [LARGE SCALE GENOMIC DNA]</scope>
    <source>
        <strain evidence="3">LZ3.2</strain>
        <tissue evidence="3">Leaf</tissue>
    </source>
</reference>
<dbReference type="InterPro" id="IPR050216">
    <property type="entry name" value="LRR_domain-containing"/>
</dbReference>
<dbReference type="EMBL" id="JACXVP010000012">
    <property type="protein sequence ID" value="KAG5573865.1"/>
    <property type="molecule type" value="Genomic_DNA"/>
</dbReference>
<protein>
    <submittedName>
        <fullName evidence="3">Uncharacterized protein</fullName>
    </submittedName>
</protein>
<proteinExistence type="predicted"/>
<dbReference type="InterPro" id="IPR032675">
    <property type="entry name" value="LRR_dom_sf"/>
</dbReference>
<dbReference type="Pfam" id="PF00560">
    <property type="entry name" value="LRR_1"/>
    <property type="match status" value="2"/>
</dbReference>
<keyword evidence="4" id="KW-1185">Reference proteome</keyword>
<dbReference type="PANTHER" id="PTHR48051:SF46">
    <property type="entry name" value="LEUCINE RICH REPEAT-CONTAINING DOMAIN PROTEIN"/>
    <property type="match status" value="1"/>
</dbReference>
<evidence type="ECO:0000313" key="4">
    <source>
        <dbReference type="Proteomes" id="UP000824120"/>
    </source>
</evidence>
<organism evidence="3 4">
    <name type="scientific">Solanum commersonii</name>
    <name type="common">Commerson's wild potato</name>
    <name type="synonym">Commerson's nightshade</name>
    <dbReference type="NCBI Taxonomy" id="4109"/>
    <lineage>
        <taxon>Eukaryota</taxon>
        <taxon>Viridiplantae</taxon>
        <taxon>Streptophyta</taxon>
        <taxon>Embryophyta</taxon>
        <taxon>Tracheophyta</taxon>
        <taxon>Spermatophyta</taxon>
        <taxon>Magnoliopsida</taxon>
        <taxon>eudicotyledons</taxon>
        <taxon>Gunneridae</taxon>
        <taxon>Pentapetalae</taxon>
        <taxon>asterids</taxon>
        <taxon>lamiids</taxon>
        <taxon>Solanales</taxon>
        <taxon>Solanaceae</taxon>
        <taxon>Solanoideae</taxon>
        <taxon>Solaneae</taxon>
        <taxon>Solanum</taxon>
    </lineage>
</organism>
<dbReference type="Proteomes" id="UP000824120">
    <property type="component" value="Chromosome 12"/>
</dbReference>
<keyword evidence="2" id="KW-0677">Repeat</keyword>
<dbReference type="PANTHER" id="PTHR48051">
    <property type="match status" value="1"/>
</dbReference>
<dbReference type="AlphaFoldDB" id="A0A9J5WDS3"/>
<gene>
    <name evidence="3" type="ORF">H5410_063631</name>
</gene>
<evidence type="ECO:0000256" key="1">
    <source>
        <dbReference type="ARBA" id="ARBA00022614"/>
    </source>
</evidence>
<dbReference type="SUPFAM" id="SSF52058">
    <property type="entry name" value="L domain-like"/>
    <property type="match status" value="1"/>
</dbReference>
<sequence length="89" mass="9913">MDSLEDLNLSECTRLEEFPEICGDMRHLSILNLGSPQIRSLPPSISGLRVLRLADCEILESIPETIRNLSDLSISDCNKLATLPNSLFE</sequence>